<dbReference type="STRING" id="197479.BFW38_05265"/>
<evidence type="ECO:0000313" key="2">
    <source>
        <dbReference type="Proteomes" id="UP000094291"/>
    </source>
</evidence>
<name>A0A1E2V7Z8_9GAMM</name>
<reference evidence="1 2" key="1">
    <citation type="submission" date="2016-08" db="EMBL/GenBank/DDBJ databases">
        <authorList>
            <person name="Seilhamer J.J."/>
        </authorList>
    </citation>
    <scope>NUCLEOTIDE SEQUENCE [LARGE SCALE GENOMIC DNA]</scope>
    <source>
        <strain evidence="1 2">PH27A</strain>
    </source>
</reference>
<comment type="caution">
    <text evidence="1">The sequence shown here is derived from an EMBL/GenBank/DDBJ whole genome shotgun (WGS) entry which is preliminary data.</text>
</comment>
<dbReference type="OrthoDB" id="5294764at2"/>
<sequence length="140" mass="16383">MLTIFYDAQCPLCQREMDQLSGYDQSKQLCLEDINAADFGARYPHIDPQKANRILHAQTQTGELLLGLDATWAAWKTVGHHRWIGILRWPIIRWFADHAYLWFARNRMKVSRWVLGAQACEDGFCTPPNRQRRKPQKSKQ</sequence>
<dbReference type="Pfam" id="PF04134">
    <property type="entry name" value="DCC1-like"/>
    <property type="match status" value="1"/>
</dbReference>
<evidence type="ECO:0000313" key="1">
    <source>
        <dbReference type="EMBL" id="ODC03043.1"/>
    </source>
</evidence>
<dbReference type="InterPro" id="IPR044691">
    <property type="entry name" value="DCC1_Trx"/>
</dbReference>
<dbReference type="GO" id="GO:0015035">
    <property type="term" value="F:protein-disulfide reductase activity"/>
    <property type="evidence" value="ECO:0007669"/>
    <property type="project" value="InterPro"/>
</dbReference>
<dbReference type="EMBL" id="MDTQ01000001">
    <property type="protein sequence ID" value="ODC03043.1"/>
    <property type="molecule type" value="Genomic_DNA"/>
</dbReference>
<dbReference type="RefSeq" id="WP_068997438.1">
    <property type="nucleotide sequence ID" value="NZ_MDTQ01000001.1"/>
</dbReference>
<organism evidence="1 2">
    <name type="scientific">Terasakiispira papahanaumokuakeensis</name>
    <dbReference type="NCBI Taxonomy" id="197479"/>
    <lineage>
        <taxon>Bacteria</taxon>
        <taxon>Pseudomonadati</taxon>
        <taxon>Pseudomonadota</taxon>
        <taxon>Gammaproteobacteria</taxon>
        <taxon>Oceanospirillales</taxon>
        <taxon>Terasakiispira</taxon>
    </lineage>
</organism>
<keyword evidence="2" id="KW-1185">Reference proteome</keyword>
<gene>
    <name evidence="1" type="ORF">BFW38_05265</name>
</gene>
<dbReference type="PANTHER" id="PTHR34290:SF2">
    <property type="entry name" value="OS04G0668800 PROTEIN"/>
    <property type="match status" value="1"/>
</dbReference>
<evidence type="ECO:0008006" key="3">
    <source>
        <dbReference type="Google" id="ProtNLM"/>
    </source>
</evidence>
<proteinExistence type="predicted"/>
<dbReference type="InterPro" id="IPR007263">
    <property type="entry name" value="DCC1-like"/>
</dbReference>
<accession>A0A1E2V7Z8</accession>
<dbReference type="PANTHER" id="PTHR34290">
    <property type="entry name" value="SI:CH73-390P7.2"/>
    <property type="match status" value="1"/>
</dbReference>
<protein>
    <recommendedName>
        <fullName evidence="3">Thiol-disulfide oxidoreductase</fullName>
    </recommendedName>
</protein>
<dbReference type="Proteomes" id="UP000094291">
    <property type="component" value="Unassembled WGS sequence"/>
</dbReference>
<dbReference type="AlphaFoldDB" id="A0A1E2V7Z8"/>